<comment type="caution">
    <text evidence="3">The sequence shown here is derived from an EMBL/GenBank/DDBJ whole genome shotgun (WGS) entry which is preliminary data.</text>
</comment>
<dbReference type="AlphaFoldDB" id="A0A200Q0Z8"/>
<evidence type="ECO:0000313" key="4">
    <source>
        <dbReference type="Proteomes" id="UP000195402"/>
    </source>
</evidence>
<dbReference type="Proteomes" id="UP000195402">
    <property type="component" value="Unassembled WGS sequence"/>
</dbReference>
<organism evidence="3 4">
    <name type="scientific">Macleaya cordata</name>
    <name type="common">Five-seeded plume-poppy</name>
    <name type="synonym">Bocconia cordata</name>
    <dbReference type="NCBI Taxonomy" id="56857"/>
    <lineage>
        <taxon>Eukaryota</taxon>
        <taxon>Viridiplantae</taxon>
        <taxon>Streptophyta</taxon>
        <taxon>Embryophyta</taxon>
        <taxon>Tracheophyta</taxon>
        <taxon>Spermatophyta</taxon>
        <taxon>Magnoliopsida</taxon>
        <taxon>Ranunculales</taxon>
        <taxon>Papaveraceae</taxon>
        <taxon>Papaveroideae</taxon>
        <taxon>Macleaya</taxon>
    </lineage>
</organism>
<gene>
    <name evidence="3" type="ORF">BVC80_7033g1</name>
</gene>
<dbReference type="OrthoDB" id="686198at2759"/>
<dbReference type="EMBL" id="MVGT01003383">
    <property type="protein sequence ID" value="OVA04127.1"/>
    <property type="molecule type" value="Genomic_DNA"/>
</dbReference>
<feature type="domain" description="Myb/SANT-like" evidence="2">
    <location>
        <begin position="16"/>
        <end position="110"/>
    </location>
</feature>
<evidence type="ECO:0000259" key="2">
    <source>
        <dbReference type="Pfam" id="PF12776"/>
    </source>
</evidence>
<dbReference type="OMA" id="VWAEYIE"/>
<dbReference type="STRING" id="56857.A0A200Q0Z8"/>
<keyword evidence="4" id="KW-1185">Reference proteome</keyword>
<dbReference type="InParanoid" id="A0A200Q0Z8"/>
<dbReference type="PANTHER" id="PTHR47584">
    <property type="match status" value="1"/>
</dbReference>
<evidence type="ECO:0000313" key="3">
    <source>
        <dbReference type="EMBL" id="OVA04127.1"/>
    </source>
</evidence>
<dbReference type="PANTHER" id="PTHR47584:SF14">
    <property type="entry name" value="L10-INTERACTING MYB DOMAIN-CONTAINING PROTEIN-LIKE"/>
    <property type="match status" value="1"/>
</dbReference>
<proteinExistence type="predicted"/>
<sequence length="300" mass="34154">MAKVQAPKAVKQEIAQWTTEMEKELCDLLVEQVRLGNRPNSFLKSAWTHVKDEFNKKMGKNLTMEQIKNRYNLLRIRYKDVKKLMGISGFGWNPTNKMVQVDDDGVWESYLKEYPDHKKCKTSGCPIYEELCIVFGDTTASGNLGYASAEDKVTKDAPTHYYEPDEDRADHETPIPNSRQGSTAFVEENEVESFMKKTSDRGKRKPSYEQQQSRKETKSSGLSDALFAIADATKSKYVPSDPEADPYSIPNCTKYLQSIEGVSIQSVMAALEKFQQPGWRQAFMSLDLDLQKEWLKSIGS</sequence>
<feature type="region of interest" description="Disordered" evidence="1">
    <location>
        <begin position="155"/>
        <end position="221"/>
    </location>
</feature>
<protein>
    <submittedName>
        <fullName evidence="3">Myb/SANT-like domain</fullName>
    </submittedName>
</protein>
<dbReference type="Pfam" id="PF12776">
    <property type="entry name" value="Myb_DNA-bind_3"/>
    <property type="match status" value="1"/>
</dbReference>
<reference evidence="3 4" key="1">
    <citation type="journal article" date="2017" name="Mol. Plant">
        <title>The Genome of Medicinal Plant Macleaya cordata Provides New Insights into Benzylisoquinoline Alkaloids Metabolism.</title>
        <authorList>
            <person name="Liu X."/>
            <person name="Liu Y."/>
            <person name="Huang P."/>
            <person name="Ma Y."/>
            <person name="Qing Z."/>
            <person name="Tang Q."/>
            <person name="Cao H."/>
            <person name="Cheng P."/>
            <person name="Zheng Y."/>
            <person name="Yuan Z."/>
            <person name="Zhou Y."/>
            <person name="Liu J."/>
            <person name="Tang Z."/>
            <person name="Zhuo Y."/>
            <person name="Zhang Y."/>
            <person name="Yu L."/>
            <person name="Huang J."/>
            <person name="Yang P."/>
            <person name="Peng Q."/>
            <person name="Zhang J."/>
            <person name="Jiang W."/>
            <person name="Zhang Z."/>
            <person name="Lin K."/>
            <person name="Ro D.K."/>
            <person name="Chen X."/>
            <person name="Xiong X."/>
            <person name="Shang Y."/>
            <person name="Huang S."/>
            <person name="Zeng J."/>
        </authorList>
    </citation>
    <scope>NUCLEOTIDE SEQUENCE [LARGE SCALE GENOMIC DNA]</scope>
    <source>
        <strain evidence="4">cv. BLH2017</strain>
        <tissue evidence="3">Root</tissue>
    </source>
</reference>
<evidence type="ECO:0000256" key="1">
    <source>
        <dbReference type="SAM" id="MobiDB-lite"/>
    </source>
</evidence>
<dbReference type="InterPro" id="IPR045026">
    <property type="entry name" value="LIMYB"/>
</dbReference>
<name>A0A200Q0Z8_MACCD</name>
<accession>A0A200Q0Z8</accession>
<dbReference type="InterPro" id="IPR024752">
    <property type="entry name" value="Myb/SANT-like_dom"/>
</dbReference>